<dbReference type="GeneID" id="93673042"/>
<accession>A0A1B8SMD9</accession>
<protein>
    <submittedName>
        <fullName evidence="3">Uncharacterized protein</fullName>
    </submittedName>
</protein>
<dbReference type="RefSeq" id="WP_004911337.1">
    <property type="nucleotide sequence ID" value="NZ_ABEXOA020000014.1"/>
</dbReference>
<proteinExistence type="predicted"/>
<dbReference type="Proteomes" id="UP001162044">
    <property type="component" value="Unassembled WGS sequence"/>
</dbReference>
<evidence type="ECO:0000313" key="3">
    <source>
        <dbReference type="EMBL" id="SUC31181.1"/>
    </source>
</evidence>
<dbReference type="OMA" id="DQHNFLA"/>
<organism evidence="3 4">
    <name type="scientific">Providencia rettgeri</name>
    <dbReference type="NCBI Taxonomy" id="587"/>
    <lineage>
        <taxon>Bacteria</taxon>
        <taxon>Pseudomonadati</taxon>
        <taxon>Pseudomonadota</taxon>
        <taxon>Gammaproteobacteria</taxon>
        <taxon>Enterobacterales</taxon>
        <taxon>Morganellaceae</taxon>
        <taxon>Providencia</taxon>
    </lineage>
</organism>
<dbReference type="AlphaFoldDB" id="A0A1B8SMD9"/>
<evidence type="ECO:0000256" key="1">
    <source>
        <dbReference type="SAM" id="Phobius"/>
    </source>
</evidence>
<evidence type="ECO:0000313" key="2">
    <source>
        <dbReference type="EMBL" id="MDH2304585.1"/>
    </source>
</evidence>
<dbReference type="EMBL" id="JARVQW010000001">
    <property type="protein sequence ID" value="MDH2304585.1"/>
    <property type="molecule type" value="Genomic_DNA"/>
</dbReference>
<gene>
    <name evidence="3" type="ORF">NCTC11801_02129</name>
    <name evidence="2" type="ORF">QDQ51_04020</name>
</gene>
<keyword evidence="1" id="KW-0472">Membrane</keyword>
<reference evidence="2" key="3">
    <citation type="submission" date="2023-10" db="EMBL/GenBank/DDBJ databases">
        <title>Analysis of Resistance Genes of Carbapenem-resistant Providencia rettgeri.</title>
        <authorList>
            <person name="Liu M."/>
        </authorList>
    </citation>
    <scope>NUCLEOTIDE SEQUENCE</scope>
    <source>
        <strain evidence="2">QITACRE101</strain>
    </source>
</reference>
<keyword evidence="1" id="KW-0812">Transmembrane</keyword>
<reference evidence="3 4" key="1">
    <citation type="submission" date="2018-06" db="EMBL/GenBank/DDBJ databases">
        <authorList>
            <consortium name="Pathogen Informatics"/>
            <person name="Doyle S."/>
        </authorList>
    </citation>
    <scope>NUCLEOTIDE SEQUENCE [LARGE SCALE GENOMIC DNA]</scope>
    <source>
        <strain evidence="3 4">NCTC11801</strain>
    </source>
</reference>
<dbReference type="Proteomes" id="UP000254208">
    <property type="component" value="Unassembled WGS sequence"/>
</dbReference>
<feature type="transmembrane region" description="Helical" evidence="1">
    <location>
        <begin position="62"/>
        <end position="82"/>
    </location>
</feature>
<evidence type="ECO:0000313" key="4">
    <source>
        <dbReference type="Proteomes" id="UP000254208"/>
    </source>
</evidence>
<reference evidence="2" key="2">
    <citation type="submission" date="2023-04" db="EMBL/GenBank/DDBJ databases">
        <authorList>
            <person name="Li W."/>
        </authorList>
    </citation>
    <scope>NUCLEOTIDE SEQUENCE</scope>
    <source>
        <strain evidence="2">QITACRE101</strain>
    </source>
</reference>
<sequence length="83" mass="9260">MNHYSFFMKAGKVIAIVTPNEQETQKLIAAGYEKQFEEIEAVSTEKALERFANIRGEEVKNIYALTGSDILLGIVGAFAMVFK</sequence>
<name>A0A1B8SMD9_PRORE</name>
<keyword evidence="1" id="KW-1133">Transmembrane helix</keyword>
<dbReference type="EMBL" id="UGTZ01000001">
    <property type="protein sequence ID" value="SUC31181.1"/>
    <property type="molecule type" value="Genomic_DNA"/>
</dbReference>